<keyword evidence="2" id="KW-1185">Reference proteome</keyword>
<evidence type="ECO:0008006" key="3">
    <source>
        <dbReference type="Google" id="ProtNLM"/>
    </source>
</evidence>
<dbReference type="Proteomes" id="UP000541535">
    <property type="component" value="Unassembled WGS sequence"/>
</dbReference>
<accession>A0A7W5BBT7</accession>
<comment type="caution">
    <text evidence="1">The sequence shown here is derived from an EMBL/GenBank/DDBJ whole genome shotgun (WGS) entry which is preliminary data.</text>
</comment>
<proteinExistence type="predicted"/>
<dbReference type="AlphaFoldDB" id="A0A7W5BBT7"/>
<evidence type="ECO:0000313" key="1">
    <source>
        <dbReference type="EMBL" id="MBB3119935.1"/>
    </source>
</evidence>
<evidence type="ECO:0000313" key="2">
    <source>
        <dbReference type="Proteomes" id="UP000541535"/>
    </source>
</evidence>
<protein>
    <recommendedName>
        <fullName evidence="3">DUF4279 domain-containing protein</fullName>
    </recommendedName>
</protein>
<dbReference type="InterPro" id="IPR025459">
    <property type="entry name" value="DUF4279"/>
</dbReference>
<gene>
    <name evidence="1" type="ORF">FHS03_002994</name>
</gene>
<sequence>MDHIIKVCFVLIGTEMLPAEISQKTGISPSREFRRGERNAAKDLPRQNIWALDSDLESDEVLEHWNKLKPVLNGARDTIREIAKSGAAKFTVVIESQHRLPSIIIPSSMAEFAGFVNAVIDIDHLQ</sequence>
<organism evidence="1 2">
    <name type="scientific">Pseudoduganella violacea</name>
    <dbReference type="NCBI Taxonomy" id="1715466"/>
    <lineage>
        <taxon>Bacteria</taxon>
        <taxon>Pseudomonadati</taxon>
        <taxon>Pseudomonadota</taxon>
        <taxon>Betaproteobacteria</taxon>
        <taxon>Burkholderiales</taxon>
        <taxon>Oxalobacteraceae</taxon>
        <taxon>Telluria group</taxon>
        <taxon>Pseudoduganella</taxon>
    </lineage>
</organism>
<reference evidence="1 2" key="1">
    <citation type="submission" date="2020-08" db="EMBL/GenBank/DDBJ databases">
        <title>Genomic Encyclopedia of Type Strains, Phase III (KMG-III): the genomes of soil and plant-associated and newly described type strains.</title>
        <authorList>
            <person name="Whitman W."/>
        </authorList>
    </citation>
    <scope>NUCLEOTIDE SEQUENCE [LARGE SCALE GENOMIC DNA]</scope>
    <source>
        <strain evidence="1 2">CECT 8897</strain>
    </source>
</reference>
<dbReference type="EMBL" id="JACHXD010000008">
    <property type="protein sequence ID" value="MBB3119935.1"/>
    <property type="molecule type" value="Genomic_DNA"/>
</dbReference>
<dbReference type="RefSeq" id="WP_183441742.1">
    <property type="nucleotide sequence ID" value="NZ_JACHXD010000008.1"/>
</dbReference>
<dbReference type="Pfam" id="PF14106">
    <property type="entry name" value="DUF4279"/>
    <property type="match status" value="1"/>
</dbReference>
<name>A0A7W5BBT7_9BURK</name>